<dbReference type="Proteomes" id="UP000186817">
    <property type="component" value="Unassembled WGS sequence"/>
</dbReference>
<organism evidence="1 2">
    <name type="scientific">Symbiodinium microadriaticum</name>
    <name type="common">Dinoflagellate</name>
    <name type="synonym">Zooxanthella microadriatica</name>
    <dbReference type="NCBI Taxonomy" id="2951"/>
    <lineage>
        <taxon>Eukaryota</taxon>
        <taxon>Sar</taxon>
        <taxon>Alveolata</taxon>
        <taxon>Dinophyceae</taxon>
        <taxon>Suessiales</taxon>
        <taxon>Symbiodiniaceae</taxon>
        <taxon>Symbiodinium</taxon>
    </lineage>
</organism>
<protein>
    <recommendedName>
        <fullName evidence="3">Alkyl hydroperoxide reductase subunit C/ Thiol specific antioxidant domain-containing protein</fullName>
    </recommendedName>
</protein>
<name>A0A1Q9CYZ3_SYMMI</name>
<dbReference type="SUPFAM" id="SSF52833">
    <property type="entry name" value="Thioredoxin-like"/>
    <property type="match status" value="1"/>
</dbReference>
<reference evidence="1 2" key="1">
    <citation type="submission" date="2016-02" db="EMBL/GenBank/DDBJ databases">
        <title>Genome analysis of coral dinoflagellate symbionts highlights evolutionary adaptations to a symbiotic lifestyle.</title>
        <authorList>
            <person name="Aranda M."/>
            <person name="Li Y."/>
            <person name="Liew Y.J."/>
            <person name="Baumgarten S."/>
            <person name="Simakov O."/>
            <person name="Wilson M."/>
            <person name="Piel J."/>
            <person name="Ashoor H."/>
            <person name="Bougouffa S."/>
            <person name="Bajic V.B."/>
            <person name="Ryu T."/>
            <person name="Ravasi T."/>
            <person name="Bayer T."/>
            <person name="Micklem G."/>
            <person name="Kim H."/>
            <person name="Bhak J."/>
            <person name="Lajeunesse T.C."/>
            <person name="Voolstra C.R."/>
        </authorList>
    </citation>
    <scope>NUCLEOTIDE SEQUENCE [LARGE SCALE GENOMIC DNA]</scope>
    <source>
        <strain evidence="1 2">CCMP2467</strain>
    </source>
</reference>
<dbReference type="EMBL" id="LSRX01000827">
    <property type="protein sequence ID" value="OLP88157.1"/>
    <property type="molecule type" value="Genomic_DNA"/>
</dbReference>
<keyword evidence="2" id="KW-1185">Reference proteome</keyword>
<comment type="caution">
    <text evidence="1">The sequence shown here is derived from an EMBL/GenBank/DDBJ whole genome shotgun (WGS) entry which is preliminary data.</text>
</comment>
<accession>A0A1Q9CYZ3</accession>
<dbReference type="Gene3D" id="3.40.30.10">
    <property type="entry name" value="Glutaredoxin"/>
    <property type="match status" value="1"/>
</dbReference>
<evidence type="ECO:0008006" key="3">
    <source>
        <dbReference type="Google" id="ProtNLM"/>
    </source>
</evidence>
<proteinExistence type="predicted"/>
<gene>
    <name evidence="1" type="ORF">AK812_SmicGene30533</name>
</gene>
<dbReference type="AlphaFoldDB" id="A0A1Q9CYZ3"/>
<sequence>MGGSGDSQSANQAFATKFSFTFPLLCEALSLSSALGVSASRWAILVDADGKVEKFWGSVAARTFPQTALDEI</sequence>
<evidence type="ECO:0000313" key="2">
    <source>
        <dbReference type="Proteomes" id="UP000186817"/>
    </source>
</evidence>
<dbReference type="InterPro" id="IPR036249">
    <property type="entry name" value="Thioredoxin-like_sf"/>
</dbReference>
<evidence type="ECO:0000313" key="1">
    <source>
        <dbReference type="EMBL" id="OLP88157.1"/>
    </source>
</evidence>